<proteinExistence type="predicted"/>
<accession>A0ABP9N556</accession>
<dbReference type="Pfam" id="PF07996">
    <property type="entry name" value="T4SS"/>
    <property type="match status" value="1"/>
</dbReference>
<keyword evidence="2" id="KW-1185">Reference proteome</keyword>
<dbReference type="EMBL" id="BAABIZ010000007">
    <property type="protein sequence ID" value="GAA5107278.1"/>
    <property type="molecule type" value="Genomic_DNA"/>
</dbReference>
<sequence length="233" mass="26658">MKKQIISIVVMAILGTTNVTVASSWYWGWTPSSINWVSKKTSEQPKKSPPQQTELLELIKKMHDSITENRELGTKSKNYDSFFLKNPATIYNKNKDKNKDLDISASVEKILQEEEVSNSINEARKSIEARSQYAMAADKALSLHAFQQTDDRSKEILSLKDNINKTKDLKGIAELQAYIKSELAMIQNETVKLQLVAHLRNAERELISQKKYKRNMKILNSENKGMPTIRSIR</sequence>
<gene>
    <name evidence="1" type="ORF">GCM10023261_08490</name>
</gene>
<evidence type="ECO:0000313" key="2">
    <source>
        <dbReference type="Proteomes" id="UP001500864"/>
    </source>
</evidence>
<dbReference type="Proteomes" id="UP001500864">
    <property type="component" value="Unassembled WGS sequence"/>
</dbReference>
<name>A0ABP9N556_9HYPH</name>
<dbReference type="CDD" id="cd14262">
    <property type="entry name" value="VirB5_like"/>
    <property type="match status" value="1"/>
</dbReference>
<dbReference type="Gene3D" id="1.20.58.430">
    <property type="entry name" value="Type IV secretion system, VirB5-domain"/>
    <property type="match status" value="1"/>
</dbReference>
<dbReference type="RefSeq" id="WP_345115655.1">
    <property type="nucleotide sequence ID" value="NZ_BAABIZ010000007.1"/>
</dbReference>
<protein>
    <submittedName>
        <fullName evidence="1">Uncharacterized protein</fullName>
    </submittedName>
</protein>
<comment type="caution">
    <text evidence="1">The sequence shown here is derived from an EMBL/GenBank/DDBJ whole genome shotgun (WGS) entry which is preliminary data.</text>
</comment>
<organism evidence="1 2">
    <name type="scientific">Bartonella jaculi</name>
    <dbReference type="NCBI Taxonomy" id="686226"/>
    <lineage>
        <taxon>Bacteria</taxon>
        <taxon>Pseudomonadati</taxon>
        <taxon>Pseudomonadota</taxon>
        <taxon>Alphaproteobacteria</taxon>
        <taxon>Hyphomicrobiales</taxon>
        <taxon>Bartonellaceae</taxon>
        <taxon>Bartonella</taxon>
    </lineage>
</organism>
<dbReference type="InterPro" id="IPR014158">
    <property type="entry name" value="T4SS_VirB5"/>
</dbReference>
<evidence type="ECO:0000313" key="1">
    <source>
        <dbReference type="EMBL" id="GAA5107278.1"/>
    </source>
</evidence>
<dbReference type="SUPFAM" id="SSF101082">
    <property type="entry name" value="Typo IV secretion system protein TraC"/>
    <property type="match status" value="1"/>
</dbReference>
<reference evidence="2" key="1">
    <citation type="journal article" date="2019" name="Int. J. Syst. Evol. Microbiol.">
        <title>The Global Catalogue of Microorganisms (GCM) 10K type strain sequencing project: providing services to taxonomists for standard genome sequencing and annotation.</title>
        <authorList>
            <consortium name="The Broad Institute Genomics Platform"/>
            <consortium name="The Broad Institute Genome Sequencing Center for Infectious Disease"/>
            <person name="Wu L."/>
            <person name="Ma J."/>
        </authorList>
    </citation>
    <scope>NUCLEOTIDE SEQUENCE [LARGE SCALE GENOMIC DNA]</scope>
    <source>
        <strain evidence="2">JCM 17712</strain>
    </source>
</reference>
<dbReference type="InterPro" id="IPR023220">
    <property type="entry name" value="T4SS_VirB5-domain"/>
</dbReference>